<dbReference type="Pfam" id="PF02743">
    <property type="entry name" value="dCache_1"/>
    <property type="match status" value="1"/>
</dbReference>
<dbReference type="Gene3D" id="3.30.450.20">
    <property type="entry name" value="PAS domain"/>
    <property type="match status" value="2"/>
</dbReference>
<dbReference type="PIRSF" id="PIRSF036431">
    <property type="entry name" value="STHK_DctB"/>
    <property type="match status" value="1"/>
</dbReference>
<dbReference type="CDD" id="cd00082">
    <property type="entry name" value="HisKA"/>
    <property type="match status" value="1"/>
</dbReference>
<evidence type="ECO:0000256" key="13">
    <source>
        <dbReference type="ARBA" id="ARBA00023012"/>
    </source>
</evidence>
<dbReference type="PANTHER" id="PTHR43065">
    <property type="entry name" value="SENSOR HISTIDINE KINASE"/>
    <property type="match status" value="1"/>
</dbReference>
<name>A0A543L1L5_9BURK</name>
<dbReference type="InterPro" id="IPR029151">
    <property type="entry name" value="Sensor-like_sf"/>
</dbReference>
<dbReference type="GO" id="GO:0005524">
    <property type="term" value="F:ATP binding"/>
    <property type="evidence" value="ECO:0007669"/>
    <property type="project" value="UniProtKB-KW"/>
</dbReference>
<dbReference type="AlphaFoldDB" id="A0A543L1L5"/>
<dbReference type="InterPro" id="IPR005467">
    <property type="entry name" value="His_kinase_dom"/>
</dbReference>
<keyword evidence="12 17" id="KW-1133">Transmembrane helix</keyword>
<gene>
    <name evidence="19" type="ORF">BDD18_3177</name>
</gene>
<dbReference type="Proteomes" id="UP000316993">
    <property type="component" value="Unassembled WGS sequence"/>
</dbReference>
<dbReference type="InterPro" id="IPR036097">
    <property type="entry name" value="HisK_dim/P_sf"/>
</dbReference>
<dbReference type="Gene3D" id="3.30.565.10">
    <property type="entry name" value="Histidine kinase-like ATPase, C-terminal domain"/>
    <property type="match status" value="1"/>
</dbReference>
<dbReference type="PRINTS" id="PR00344">
    <property type="entry name" value="BCTRLSENSOR"/>
</dbReference>
<dbReference type="InterPro" id="IPR004358">
    <property type="entry name" value="Sig_transdc_His_kin-like_C"/>
</dbReference>
<evidence type="ECO:0000256" key="2">
    <source>
        <dbReference type="ARBA" id="ARBA00004429"/>
    </source>
</evidence>
<evidence type="ECO:0000313" key="20">
    <source>
        <dbReference type="Proteomes" id="UP000316993"/>
    </source>
</evidence>
<dbReference type="InterPro" id="IPR036890">
    <property type="entry name" value="HATPase_C_sf"/>
</dbReference>
<dbReference type="GO" id="GO:0000155">
    <property type="term" value="F:phosphorelay sensor kinase activity"/>
    <property type="evidence" value="ECO:0007669"/>
    <property type="project" value="InterPro"/>
</dbReference>
<dbReference type="SMART" id="SM00388">
    <property type="entry name" value="HisKA"/>
    <property type="match status" value="1"/>
</dbReference>
<evidence type="ECO:0000256" key="16">
    <source>
        <dbReference type="SAM" id="Coils"/>
    </source>
</evidence>
<evidence type="ECO:0000256" key="8">
    <source>
        <dbReference type="ARBA" id="ARBA00022692"/>
    </source>
</evidence>
<sequence length="627" mass="68026">MPLRRSLRHLMVLLLLCGVLLSGWLAYVVALRVGQAQIQATGLHRLELYTASLQREISKYAFLPGTLDLEKEVLALLAPDASAAQAEEVSAYLEQLNERAGTLSIYVINLDGRVVATSNWRRPDSFMGEDLQFRPYFRDALSSGTGRLFGIGTTRGEPGYYLASALLDGNRTVGVAVTKVSLDQLEQSWSTVEAPVIVTDENGVVILGSVPDWKFTALRPLDENTRKAFDQTLQYNRRALSPLGIKVLSDLDQGARVVRVAREGTEMASVYPVTGRFLTQARALPGTPWTITVFSHMARADEAAQSYALIASTGTAFLALLGFMLNQRRRHQRDRVRDRLAAREALQAAHDELERKVQQRTSDLQQTNERLQQEVQERIRAEATLRAAQNELVQAGKLAVIGQLSTGVAHELNQPLTALRTLSGNSLRFLERGDLATVQINLERIAQLADRMGLITGELRAFARKSSGEPGAVPVRAALGNALAVLESRIQQSSAQVEVQVAEPEPIAWCDGNRLEQVLVNLINNALDAMAGAPTPCVQVRCELLHGQVHVQVRDHGPGLSEEAIAHLFEPFFTTKSSGDGLGLGLALSAGIVRESGGTLGGANHPGGGAVFHLTLPAAQPGQPQPS</sequence>
<feature type="domain" description="Histidine kinase" evidence="18">
    <location>
        <begin position="407"/>
        <end position="620"/>
    </location>
</feature>
<comment type="subcellular location">
    <subcellularLocation>
        <location evidence="2">Cell inner membrane</location>
        <topology evidence="2">Multi-pass membrane protein</topology>
    </subcellularLocation>
</comment>
<dbReference type="Pfam" id="PF02518">
    <property type="entry name" value="HATPase_c"/>
    <property type="match status" value="1"/>
</dbReference>
<dbReference type="Gene3D" id="1.10.287.130">
    <property type="match status" value="1"/>
</dbReference>
<dbReference type="InterPro" id="IPR017055">
    <property type="entry name" value="Sig_transdc_His_kinase_DctB"/>
</dbReference>
<dbReference type="SUPFAM" id="SSF47384">
    <property type="entry name" value="Homodimeric domain of signal transducing histidine kinase"/>
    <property type="match status" value="1"/>
</dbReference>
<keyword evidence="6" id="KW-0597">Phosphoprotein</keyword>
<dbReference type="SUPFAM" id="SSF103190">
    <property type="entry name" value="Sensory domain-like"/>
    <property type="match status" value="1"/>
</dbReference>
<dbReference type="InterPro" id="IPR033479">
    <property type="entry name" value="dCache_1"/>
</dbReference>
<dbReference type="SUPFAM" id="SSF55874">
    <property type="entry name" value="ATPase domain of HSP90 chaperone/DNA topoisomerase II/histidine kinase"/>
    <property type="match status" value="1"/>
</dbReference>
<dbReference type="Pfam" id="PF00512">
    <property type="entry name" value="HisKA"/>
    <property type="match status" value="1"/>
</dbReference>
<evidence type="ECO:0000256" key="14">
    <source>
        <dbReference type="ARBA" id="ARBA00023136"/>
    </source>
</evidence>
<keyword evidence="14 17" id="KW-0472">Membrane</keyword>
<evidence type="ECO:0000259" key="18">
    <source>
        <dbReference type="PROSITE" id="PS50109"/>
    </source>
</evidence>
<evidence type="ECO:0000256" key="7">
    <source>
        <dbReference type="ARBA" id="ARBA00022679"/>
    </source>
</evidence>
<evidence type="ECO:0000256" key="5">
    <source>
        <dbReference type="ARBA" id="ARBA00022519"/>
    </source>
</evidence>
<keyword evidence="4" id="KW-1003">Cell membrane</keyword>
<evidence type="ECO:0000313" key="19">
    <source>
        <dbReference type="EMBL" id="TQN01226.1"/>
    </source>
</evidence>
<keyword evidence="5" id="KW-0997">Cell inner membrane</keyword>
<organism evidence="19 20">
    <name type="scientific">Acidovorax temperans</name>
    <dbReference type="NCBI Taxonomy" id="80878"/>
    <lineage>
        <taxon>Bacteria</taxon>
        <taxon>Pseudomonadati</taxon>
        <taxon>Pseudomonadota</taxon>
        <taxon>Betaproteobacteria</taxon>
        <taxon>Burkholderiales</taxon>
        <taxon>Comamonadaceae</taxon>
        <taxon>Acidovorax</taxon>
    </lineage>
</organism>
<reference evidence="19 20" key="1">
    <citation type="submission" date="2019-06" db="EMBL/GenBank/DDBJ databases">
        <title>Genomic Encyclopedia of Archaeal and Bacterial Type Strains, Phase II (KMG-II): from individual species to whole genera.</title>
        <authorList>
            <person name="Goeker M."/>
        </authorList>
    </citation>
    <scope>NUCLEOTIDE SEQUENCE [LARGE SCALE GENOMIC DNA]</scope>
    <source>
        <strain evidence="19 20">DSM 7270</strain>
    </source>
</reference>
<evidence type="ECO:0000256" key="10">
    <source>
        <dbReference type="ARBA" id="ARBA00022777"/>
    </source>
</evidence>
<keyword evidence="13" id="KW-0902">Two-component regulatory system</keyword>
<keyword evidence="16" id="KW-0175">Coiled coil</keyword>
<keyword evidence="7" id="KW-0808">Transferase</keyword>
<comment type="catalytic activity">
    <reaction evidence="1">
        <text>ATP + protein L-histidine = ADP + protein N-phospho-L-histidine.</text>
        <dbReference type="EC" id="2.7.13.3"/>
    </reaction>
</comment>
<dbReference type="EMBL" id="VFPV01000003">
    <property type="protein sequence ID" value="TQN01226.1"/>
    <property type="molecule type" value="Genomic_DNA"/>
</dbReference>
<dbReference type="EC" id="2.7.13.3" evidence="3"/>
<evidence type="ECO:0000256" key="1">
    <source>
        <dbReference type="ARBA" id="ARBA00000085"/>
    </source>
</evidence>
<dbReference type="RefSeq" id="WP_142084365.1">
    <property type="nucleotide sequence ID" value="NZ_VFPV01000003.1"/>
</dbReference>
<evidence type="ECO:0000256" key="12">
    <source>
        <dbReference type="ARBA" id="ARBA00022989"/>
    </source>
</evidence>
<evidence type="ECO:0000256" key="11">
    <source>
        <dbReference type="ARBA" id="ARBA00022840"/>
    </source>
</evidence>
<keyword evidence="9" id="KW-0547">Nucleotide-binding</keyword>
<dbReference type="InterPro" id="IPR003594">
    <property type="entry name" value="HATPase_dom"/>
</dbReference>
<evidence type="ECO:0000256" key="3">
    <source>
        <dbReference type="ARBA" id="ARBA00012438"/>
    </source>
</evidence>
<dbReference type="SMART" id="SM00387">
    <property type="entry name" value="HATPase_c"/>
    <property type="match status" value="1"/>
</dbReference>
<feature type="transmembrane region" description="Helical" evidence="17">
    <location>
        <begin position="307"/>
        <end position="325"/>
    </location>
</feature>
<proteinExistence type="predicted"/>
<dbReference type="PANTHER" id="PTHR43065:SF46">
    <property type="entry name" value="C4-DICARBOXYLATE TRANSPORT SENSOR PROTEIN DCTB"/>
    <property type="match status" value="1"/>
</dbReference>
<keyword evidence="10 19" id="KW-0418">Kinase</keyword>
<evidence type="ECO:0000256" key="9">
    <source>
        <dbReference type="ARBA" id="ARBA00022741"/>
    </source>
</evidence>
<keyword evidence="11" id="KW-0067">ATP-binding</keyword>
<dbReference type="Gene3D" id="6.10.250.3020">
    <property type="match status" value="1"/>
</dbReference>
<accession>A0A543L1L5</accession>
<dbReference type="GO" id="GO:0005886">
    <property type="term" value="C:plasma membrane"/>
    <property type="evidence" value="ECO:0007669"/>
    <property type="project" value="UniProtKB-SubCell"/>
</dbReference>
<feature type="coiled-coil region" evidence="16">
    <location>
        <begin position="336"/>
        <end position="391"/>
    </location>
</feature>
<evidence type="ECO:0000256" key="17">
    <source>
        <dbReference type="SAM" id="Phobius"/>
    </source>
</evidence>
<dbReference type="InterPro" id="IPR003661">
    <property type="entry name" value="HisK_dim/P_dom"/>
</dbReference>
<keyword evidence="8 17" id="KW-0812">Transmembrane</keyword>
<evidence type="ECO:0000256" key="6">
    <source>
        <dbReference type="ARBA" id="ARBA00022553"/>
    </source>
</evidence>
<evidence type="ECO:0000256" key="15">
    <source>
        <dbReference type="ARBA" id="ARBA00073143"/>
    </source>
</evidence>
<comment type="caution">
    <text evidence="19">The sequence shown here is derived from an EMBL/GenBank/DDBJ whole genome shotgun (WGS) entry which is preliminary data.</text>
</comment>
<protein>
    <recommendedName>
        <fullName evidence="15">C4-dicarboxylate transport sensor protein DctB</fullName>
        <ecNumber evidence="3">2.7.13.3</ecNumber>
    </recommendedName>
</protein>
<dbReference type="PROSITE" id="PS50109">
    <property type="entry name" value="HIS_KIN"/>
    <property type="match status" value="1"/>
</dbReference>
<evidence type="ECO:0000256" key="4">
    <source>
        <dbReference type="ARBA" id="ARBA00022475"/>
    </source>
</evidence>
<dbReference type="FunFam" id="1.10.287.130:FF:000049">
    <property type="entry name" value="C4-dicarboxylate transport sensor protein DctB"/>
    <property type="match status" value="1"/>
</dbReference>